<dbReference type="PANTHER" id="PTHR43744:SF12">
    <property type="entry name" value="ABC TRANSPORTER PERMEASE PROTEIN MG189-RELATED"/>
    <property type="match status" value="1"/>
</dbReference>
<dbReference type="RefSeq" id="WP_257463908.1">
    <property type="nucleotide sequence ID" value="NZ_BAABXP010000003.1"/>
</dbReference>
<keyword evidence="5 7" id="KW-1133">Transmembrane helix</keyword>
<evidence type="ECO:0000256" key="2">
    <source>
        <dbReference type="ARBA" id="ARBA00022448"/>
    </source>
</evidence>
<evidence type="ECO:0000256" key="4">
    <source>
        <dbReference type="ARBA" id="ARBA00022692"/>
    </source>
</evidence>
<dbReference type="EMBL" id="JBEPMJ010000002">
    <property type="protein sequence ID" value="MET3749090.1"/>
    <property type="molecule type" value="Genomic_DNA"/>
</dbReference>
<feature type="transmembrane region" description="Helical" evidence="7">
    <location>
        <begin position="105"/>
        <end position="127"/>
    </location>
</feature>
<feature type="transmembrane region" description="Helical" evidence="7">
    <location>
        <begin position="139"/>
        <end position="160"/>
    </location>
</feature>
<keyword evidence="4 7" id="KW-0812">Transmembrane</keyword>
<protein>
    <submittedName>
        <fullName evidence="9">Raffinose/stachyose/melibiose transport system permease protein</fullName>
    </submittedName>
</protein>
<dbReference type="SUPFAM" id="SSF161098">
    <property type="entry name" value="MetI-like"/>
    <property type="match status" value="1"/>
</dbReference>
<dbReference type="InterPro" id="IPR000515">
    <property type="entry name" value="MetI-like"/>
</dbReference>
<keyword evidence="3" id="KW-1003">Cell membrane</keyword>
<gene>
    <name evidence="9" type="ORF">ABID24_000313</name>
</gene>
<evidence type="ECO:0000256" key="1">
    <source>
        <dbReference type="ARBA" id="ARBA00004651"/>
    </source>
</evidence>
<evidence type="ECO:0000256" key="3">
    <source>
        <dbReference type="ARBA" id="ARBA00022475"/>
    </source>
</evidence>
<name>A0ABV2LY02_9FIRM</name>
<feature type="transmembrane region" description="Helical" evidence="7">
    <location>
        <begin position="12"/>
        <end position="32"/>
    </location>
</feature>
<dbReference type="PANTHER" id="PTHR43744">
    <property type="entry name" value="ABC TRANSPORTER PERMEASE PROTEIN MG189-RELATED-RELATED"/>
    <property type="match status" value="1"/>
</dbReference>
<feature type="transmembrane region" description="Helical" evidence="7">
    <location>
        <begin position="74"/>
        <end position="96"/>
    </location>
</feature>
<proteinExistence type="inferred from homology"/>
<evidence type="ECO:0000313" key="9">
    <source>
        <dbReference type="EMBL" id="MET3749090.1"/>
    </source>
</evidence>
<feature type="domain" description="ABC transmembrane type-1" evidence="8">
    <location>
        <begin position="70"/>
        <end position="260"/>
    </location>
</feature>
<dbReference type="PROSITE" id="PS50928">
    <property type="entry name" value="ABC_TM1"/>
    <property type="match status" value="1"/>
</dbReference>
<evidence type="ECO:0000256" key="5">
    <source>
        <dbReference type="ARBA" id="ARBA00022989"/>
    </source>
</evidence>
<dbReference type="Pfam" id="PF00528">
    <property type="entry name" value="BPD_transp_1"/>
    <property type="match status" value="1"/>
</dbReference>
<keyword evidence="10" id="KW-1185">Reference proteome</keyword>
<sequence>MQRKKIISKTVIILCCIMLAAFFIFPILLLFINSFKSLKEIYMSVLQLPETMNLDNYVSAFKELDYLNAIKNSLIVTCTVTAANVICCSMAAWVLVRYKTKTSRLIFTIFSVAVLVPFQCVMLPLLAEMGKLNMINMPGLMLVNLGFGSSMSIILFHGFMKNVPVELEEAAAIDGASQPRIFFTIVLPLIKGIAVTVAILNVMSLWNDYLLPSLTINRSGTQTLPLRTYLFFGAYTKKWNLGSAALVMAIIPVIIFYVLCQKHIIKGVTEGAVKG</sequence>
<dbReference type="Gene3D" id="1.10.3720.10">
    <property type="entry name" value="MetI-like"/>
    <property type="match status" value="1"/>
</dbReference>
<comment type="subcellular location">
    <subcellularLocation>
        <location evidence="1 7">Cell membrane</location>
        <topology evidence="1 7">Multi-pass membrane protein</topology>
    </subcellularLocation>
</comment>
<feature type="transmembrane region" description="Helical" evidence="7">
    <location>
        <begin position="181"/>
        <end position="206"/>
    </location>
</feature>
<reference evidence="9 10" key="1">
    <citation type="submission" date="2024-06" db="EMBL/GenBank/DDBJ databases">
        <title>Genomic Encyclopedia of Type Strains, Phase IV (KMG-IV): sequencing the most valuable type-strain genomes for metagenomic binning, comparative biology and taxonomic classification.</title>
        <authorList>
            <person name="Goeker M."/>
        </authorList>
    </citation>
    <scope>NUCLEOTIDE SEQUENCE [LARGE SCALE GENOMIC DNA]</scope>
    <source>
        <strain evidence="9 10">DSM 29492</strain>
    </source>
</reference>
<comment type="caution">
    <text evidence="9">The sequence shown here is derived from an EMBL/GenBank/DDBJ whole genome shotgun (WGS) entry which is preliminary data.</text>
</comment>
<evidence type="ECO:0000313" key="10">
    <source>
        <dbReference type="Proteomes" id="UP001549106"/>
    </source>
</evidence>
<dbReference type="Proteomes" id="UP001549106">
    <property type="component" value="Unassembled WGS sequence"/>
</dbReference>
<feature type="transmembrane region" description="Helical" evidence="7">
    <location>
        <begin position="239"/>
        <end position="260"/>
    </location>
</feature>
<evidence type="ECO:0000256" key="6">
    <source>
        <dbReference type="ARBA" id="ARBA00023136"/>
    </source>
</evidence>
<evidence type="ECO:0000259" key="8">
    <source>
        <dbReference type="PROSITE" id="PS50928"/>
    </source>
</evidence>
<keyword evidence="6 7" id="KW-0472">Membrane</keyword>
<organism evidence="9 10">
    <name type="scientific">Blautia caecimuris</name>
    <dbReference type="NCBI Taxonomy" id="1796615"/>
    <lineage>
        <taxon>Bacteria</taxon>
        <taxon>Bacillati</taxon>
        <taxon>Bacillota</taxon>
        <taxon>Clostridia</taxon>
        <taxon>Lachnospirales</taxon>
        <taxon>Lachnospiraceae</taxon>
        <taxon>Blautia</taxon>
    </lineage>
</organism>
<accession>A0ABV2LY02</accession>
<keyword evidence="2 7" id="KW-0813">Transport</keyword>
<dbReference type="CDD" id="cd06261">
    <property type="entry name" value="TM_PBP2"/>
    <property type="match status" value="1"/>
</dbReference>
<comment type="similarity">
    <text evidence="7">Belongs to the binding-protein-dependent transport system permease family.</text>
</comment>
<evidence type="ECO:0000256" key="7">
    <source>
        <dbReference type="RuleBase" id="RU363032"/>
    </source>
</evidence>
<dbReference type="InterPro" id="IPR035906">
    <property type="entry name" value="MetI-like_sf"/>
</dbReference>